<feature type="chain" id="PRO_5018764202" description="Catalase-related peroxidase" evidence="10">
    <location>
        <begin position="19"/>
        <end position="323"/>
    </location>
</feature>
<feature type="signal peptide" evidence="10">
    <location>
        <begin position="1"/>
        <end position="18"/>
    </location>
</feature>
<evidence type="ECO:0000259" key="11">
    <source>
        <dbReference type="SMART" id="SM01060"/>
    </source>
</evidence>
<dbReference type="GO" id="GO:0042542">
    <property type="term" value="P:response to hydrogen peroxide"/>
    <property type="evidence" value="ECO:0007669"/>
    <property type="project" value="TreeGrafter"/>
</dbReference>
<comment type="caution">
    <text evidence="12">The sequence shown here is derived from an EMBL/GenBank/DDBJ whole genome shotgun (WGS) entry which is preliminary data.</text>
</comment>
<dbReference type="PANTHER" id="PTHR11465:SF9">
    <property type="entry name" value="CATALASE"/>
    <property type="match status" value="1"/>
</dbReference>
<feature type="active site" evidence="8">
    <location>
        <position position="45"/>
    </location>
</feature>
<keyword evidence="6 7" id="KW-0408">Iron</keyword>
<dbReference type="GO" id="GO:0042744">
    <property type="term" value="P:hydrogen peroxide catabolic process"/>
    <property type="evidence" value="ECO:0007669"/>
    <property type="project" value="TreeGrafter"/>
</dbReference>
<reference evidence="12 13" key="1">
    <citation type="submission" date="2018-11" db="EMBL/GenBank/DDBJ databases">
        <title>Draft genome analysis of Rheinheimera mesophila isolated from an industrial waste site.</title>
        <authorList>
            <person name="Yu Q."/>
            <person name="Qi Y."/>
            <person name="Zhang H."/>
            <person name="Lu Y."/>
            <person name="Pu J."/>
        </authorList>
    </citation>
    <scope>NUCLEOTIDE SEQUENCE [LARGE SCALE GENOMIC DNA]</scope>
    <source>
        <strain evidence="12 13">IITR13</strain>
    </source>
</reference>
<evidence type="ECO:0000256" key="8">
    <source>
        <dbReference type="PIRSR" id="PIRSR000296-1"/>
    </source>
</evidence>
<dbReference type="CDD" id="cd08153">
    <property type="entry name" value="srpA_like"/>
    <property type="match status" value="1"/>
</dbReference>
<comment type="similarity">
    <text evidence="1 7">Belongs to the catalase family.</text>
</comment>
<keyword evidence="3 7" id="KW-0349">Heme</keyword>
<evidence type="ECO:0000256" key="4">
    <source>
        <dbReference type="ARBA" id="ARBA00022723"/>
    </source>
</evidence>
<dbReference type="SUPFAM" id="SSF56634">
    <property type="entry name" value="Heme-dependent catalase-like"/>
    <property type="match status" value="1"/>
</dbReference>
<dbReference type="GO" id="GO:0005737">
    <property type="term" value="C:cytoplasm"/>
    <property type="evidence" value="ECO:0007669"/>
    <property type="project" value="TreeGrafter"/>
</dbReference>
<dbReference type="GO" id="GO:0020037">
    <property type="term" value="F:heme binding"/>
    <property type="evidence" value="ECO:0007669"/>
    <property type="project" value="InterPro"/>
</dbReference>
<dbReference type="PIRSF" id="PIRSF000296">
    <property type="entry name" value="SrpA"/>
    <property type="match status" value="1"/>
</dbReference>
<evidence type="ECO:0000313" key="12">
    <source>
        <dbReference type="EMBL" id="RRJ20172.1"/>
    </source>
</evidence>
<dbReference type="Pfam" id="PF00199">
    <property type="entry name" value="Catalase"/>
    <property type="match status" value="1"/>
</dbReference>
<evidence type="ECO:0000313" key="13">
    <source>
        <dbReference type="Proteomes" id="UP000276260"/>
    </source>
</evidence>
<gene>
    <name evidence="12" type="ORF">EIK76_11635</name>
</gene>
<keyword evidence="4 7" id="KW-0479">Metal-binding</keyword>
<name>A0A3P3QG44_9GAMM</name>
<sequence>MNKITLSLLLALSPALSAAEQATPNQFIDVFAKIFGEHKGERKGHAKGFCAAGTFKALPDAKNFSSVAWLSGETVPVTARFSMAGGNPKAPENSRSPRGLGLQLKTANGQIQHFAMLTTPVFGAKDPETFLGLLQTQIPDPATGKPDMAKIQAFRAAHPDTQAQAEYLAKNSPPWSYATTPYFGIHSFFIKDNSGVEQKVRWQFVPKDGVKGLTEAEIKAPPTEFLQQRLAERLAKGPTEWTMQLVVGEAGDTETDPSVVWPKERKTLDVGLLSITAEGGEACTGVNFDPNVLSSGVRASSDRVLQMRSAAYAISFGKRLTNQ</sequence>
<dbReference type="SMART" id="SM01060">
    <property type="entry name" value="Catalase"/>
    <property type="match status" value="1"/>
</dbReference>
<dbReference type="PRINTS" id="PR00067">
    <property type="entry name" value="CATALASE"/>
</dbReference>
<protein>
    <recommendedName>
        <fullName evidence="7">Catalase-related peroxidase</fullName>
        <ecNumber evidence="7">1.11.1.-</ecNumber>
    </recommendedName>
</protein>
<evidence type="ECO:0000256" key="6">
    <source>
        <dbReference type="ARBA" id="ARBA00023004"/>
    </source>
</evidence>
<dbReference type="Gene3D" id="2.40.180.10">
    <property type="entry name" value="Catalase core domain"/>
    <property type="match status" value="1"/>
</dbReference>
<dbReference type="GO" id="GO:0046872">
    <property type="term" value="F:metal ion binding"/>
    <property type="evidence" value="ECO:0007669"/>
    <property type="project" value="UniProtKB-KW"/>
</dbReference>
<dbReference type="InterPro" id="IPR011614">
    <property type="entry name" value="Catalase_core"/>
</dbReference>
<dbReference type="RefSeq" id="WP_046520029.1">
    <property type="nucleotide sequence ID" value="NZ_LAVS01000023.1"/>
</dbReference>
<feature type="domain" description="Catalase core" evidence="11">
    <location>
        <begin position="5"/>
        <end position="323"/>
    </location>
</feature>
<feature type="binding site" description="axial binding residue" evidence="9">
    <location>
        <position position="312"/>
    </location>
    <ligand>
        <name>heme</name>
        <dbReference type="ChEBI" id="CHEBI:30413"/>
    </ligand>
    <ligandPart>
        <name>Fe</name>
        <dbReference type="ChEBI" id="CHEBI:18248"/>
    </ligandPart>
</feature>
<dbReference type="InterPro" id="IPR018028">
    <property type="entry name" value="Catalase"/>
</dbReference>
<evidence type="ECO:0000256" key="9">
    <source>
        <dbReference type="PIRSR" id="PIRSR000296-2"/>
    </source>
</evidence>
<evidence type="ECO:0000256" key="1">
    <source>
        <dbReference type="ARBA" id="ARBA00005329"/>
    </source>
</evidence>
<dbReference type="OrthoDB" id="255727at2"/>
<dbReference type="PROSITE" id="PS51402">
    <property type="entry name" value="CATALASE_3"/>
    <property type="match status" value="1"/>
</dbReference>
<keyword evidence="5 7" id="KW-0560">Oxidoreductase</keyword>
<comment type="function">
    <text evidence="7">Has an organic peroxide-dependent peroxidase activity.</text>
</comment>
<evidence type="ECO:0000256" key="5">
    <source>
        <dbReference type="ARBA" id="ARBA00023002"/>
    </source>
</evidence>
<evidence type="ECO:0000256" key="2">
    <source>
        <dbReference type="ARBA" id="ARBA00022559"/>
    </source>
</evidence>
<keyword evidence="10" id="KW-0732">Signal</keyword>
<dbReference type="Proteomes" id="UP000276260">
    <property type="component" value="Unassembled WGS sequence"/>
</dbReference>
<dbReference type="InterPro" id="IPR024168">
    <property type="entry name" value="Catalase_SrpA-type_pred"/>
</dbReference>
<dbReference type="Gene3D" id="1.20.1280.120">
    <property type="match status" value="1"/>
</dbReference>
<evidence type="ECO:0000256" key="3">
    <source>
        <dbReference type="ARBA" id="ARBA00022617"/>
    </source>
</evidence>
<organism evidence="12 13">
    <name type="scientific">Rheinheimera mesophila</name>
    <dbReference type="NCBI Taxonomy" id="1547515"/>
    <lineage>
        <taxon>Bacteria</taxon>
        <taxon>Pseudomonadati</taxon>
        <taxon>Pseudomonadota</taxon>
        <taxon>Gammaproteobacteria</taxon>
        <taxon>Chromatiales</taxon>
        <taxon>Chromatiaceae</taxon>
        <taxon>Rheinheimera</taxon>
    </lineage>
</organism>
<dbReference type="EMBL" id="RRCF01000003">
    <property type="protein sequence ID" value="RRJ20172.1"/>
    <property type="molecule type" value="Genomic_DNA"/>
</dbReference>
<evidence type="ECO:0000256" key="10">
    <source>
        <dbReference type="SAM" id="SignalP"/>
    </source>
</evidence>
<accession>A0A3P3QG44</accession>
<evidence type="ECO:0000256" key="7">
    <source>
        <dbReference type="PIRNR" id="PIRNR000296"/>
    </source>
</evidence>
<comment type="cofactor">
    <cofactor evidence="7">
        <name>heme</name>
        <dbReference type="ChEBI" id="CHEBI:30413"/>
    </cofactor>
</comment>
<keyword evidence="2 7" id="KW-0575">Peroxidase</keyword>
<dbReference type="EC" id="1.11.1.-" evidence="7"/>
<dbReference type="PANTHER" id="PTHR11465">
    <property type="entry name" value="CATALASE"/>
    <property type="match status" value="1"/>
</dbReference>
<dbReference type="InterPro" id="IPR020835">
    <property type="entry name" value="Catalase_sf"/>
</dbReference>
<keyword evidence="13" id="KW-1185">Reference proteome</keyword>
<dbReference type="AlphaFoldDB" id="A0A3P3QG44"/>
<dbReference type="GO" id="GO:0004096">
    <property type="term" value="F:catalase activity"/>
    <property type="evidence" value="ECO:0007669"/>
    <property type="project" value="InterPro"/>
</dbReference>
<proteinExistence type="inferred from homology"/>